<sequence length="285" mass="33178">MGFLDNGIECMFCDWVFCNHMMIQKHQIYHHAVVTCLHCGFTSNGLKEYMDHSTCCGINVACDECGDVFHKSAENDTPRIEEHLKNCQAILDPICGTGFYTNVKSWKLHCDTDPTHTKKVEEMRKEKREQRRLERERELMEEAAFEKEDKERRQSYVGWDKIPLEPLSPRKRVSKYDKPEFKPGFKPRSKGQGRAQQQSEQRVREMFGIRSALEPKDEYEWPDHMISPWAMAVKKRREEALAARAERQAKWKLEDSETACGKTSEASGATRVEGTKLDKGKRRVD</sequence>
<feature type="compositionally biased region" description="Basic and acidic residues" evidence="2">
    <location>
        <begin position="174"/>
        <end position="183"/>
    </location>
</feature>
<proteinExistence type="predicted"/>
<accession>W7HTM3</accession>
<evidence type="ECO:0000256" key="2">
    <source>
        <dbReference type="SAM" id="MobiDB-lite"/>
    </source>
</evidence>
<dbReference type="AlphaFoldDB" id="W7HTM3"/>
<name>W7HTM3_9PEZI</name>
<gene>
    <name evidence="3" type="ORF">DRE_04014</name>
</gene>
<feature type="coiled-coil region" evidence="1">
    <location>
        <begin position="116"/>
        <end position="153"/>
    </location>
</feature>
<dbReference type="Proteomes" id="UP000024837">
    <property type="component" value="Unassembled WGS sequence"/>
</dbReference>
<feature type="compositionally biased region" description="Basic and acidic residues" evidence="2">
    <location>
        <begin position="244"/>
        <end position="255"/>
    </location>
</feature>
<dbReference type="EMBL" id="KI966415">
    <property type="protein sequence ID" value="EWC46769.1"/>
    <property type="molecule type" value="Genomic_DNA"/>
</dbReference>
<protein>
    <submittedName>
        <fullName evidence="3">Uncharacterized protein</fullName>
    </submittedName>
</protein>
<organism evidence="3 4">
    <name type="scientific">Drechslerella stenobrocha 248</name>
    <dbReference type="NCBI Taxonomy" id="1043628"/>
    <lineage>
        <taxon>Eukaryota</taxon>
        <taxon>Fungi</taxon>
        <taxon>Dikarya</taxon>
        <taxon>Ascomycota</taxon>
        <taxon>Pezizomycotina</taxon>
        <taxon>Orbiliomycetes</taxon>
        <taxon>Orbiliales</taxon>
        <taxon>Orbiliaceae</taxon>
        <taxon>Drechslerella</taxon>
    </lineage>
</organism>
<reference evidence="3 4" key="1">
    <citation type="submission" date="2013-05" db="EMBL/GenBank/DDBJ databases">
        <title>Drechslerella stenobrocha genome reveals carnivorous origination and mechanical trapping mechanism of predatory fungi.</title>
        <authorList>
            <person name="Liu X."/>
            <person name="Zhang W."/>
            <person name="Liu K."/>
        </authorList>
    </citation>
    <scope>NUCLEOTIDE SEQUENCE [LARGE SCALE GENOMIC DNA]</scope>
    <source>
        <strain evidence="3 4">248</strain>
    </source>
</reference>
<evidence type="ECO:0000313" key="3">
    <source>
        <dbReference type="EMBL" id="EWC46769.1"/>
    </source>
</evidence>
<feature type="region of interest" description="Disordered" evidence="2">
    <location>
        <begin position="170"/>
        <end position="204"/>
    </location>
</feature>
<feature type="compositionally biased region" description="Basic and acidic residues" evidence="2">
    <location>
        <begin position="273"/>
        <end position="285"/>
    </location>
</feature>
<evidence type="ECO:0000313" key="4">
    <source>
        <dbReference type="Proteomes" id="UP000024837"/>
    </source>
</evidence>
<dbReference type="HOGENOM" id="CLU_976674_0_0_1"/>
<keyword evidence="1" id="KW-0175">Coiled coil</keyword>
<feature type="region of interest" description="Disordered" evidence="2">
    <location>
        <begin position="244"/>
        <end position="285"/>
    </location>
</feature>
<dbReference type="OrthoDB" id="10526236at2759"/>
<evidence type="ECO:0000256" key="1">
    <source>
        <dbReference type="SAM" id="Coils"/>
    </source>
</evidence>
<keyword evidence="4" id="KW-1185">Reference proteome</keyword>